<dbReference type="Gene3D" id="3.30.470.10">
    <property type="match status" value="1"/>
</dbReference>
<dbReference type="Gene3D" id="3.20.10.10">
    <property type="entry name" value="D-amino Acid Aminotransferase, subunit A, domain 2"/>
    <property type="match status" value="1"/>
</dbReference>
<dbReference type="HOGENOM" id="CLU_114524_0_0_10"/>
<sequence>MIQFFETIRLENGQYSHLEFHLERAAKTQIHHYDKANFDVSLLFNAISDSAEGIFRVRVDYGRKIENIAVYPYEVKDHHTLDLVEIEAFDYSFKYSDRTFFEQELKRRTGISDLIFVKEGYLTDTTYCNILLFDGERWFTPHTPLLRGTKRSYLLQTKQIFEKAITASEITTYKKIAFINAMRDFEKVYRFTRENDTLHLTMDTNE</sequence>
<dbReference type="OrthoDB" id="1148709at2"/>
<dbReference type="InterPro" id="IPR036038">
    <property type="entry name" value="Aminotransferase-like"/>
</dbReference>
<dbReference type="Proteomes" id="UP000007435">
    <property type="component" value="Chromosome"/>
</dbReference>
<dbReference type="KEGG" id="lby:Lbys_3207"/>
<dbReference type="eggNOG" id="COG0115">
    <property type="taxonomic scope" value="Bacteria"/>
</dbReference>
<dbReference type="InterPro" id="IPR043132">
    <property type="entry name" value="BCAT-like_C"/>
</dbReference>
<dbReference type="InterPro" id="IPR001544">
    <property type="entry name" value="Aminotrans_IV"/>
</dbReference>
<protein>
    <recommendedName>
        <fullName evidence="3">Aminotransferase class IV</fullName>
    </recommendedName>
</protein>
<accession>E4RVV8</accession>
<dbReference type="SUPFAM" id="SSF56752">
    <property type="entry name" value="D-aminoacid aminotransferase-like PLP-dependent enzymes"/>
    <property type="match status" value="1"/>
</dbReference>
<proteinExistence type="predicted"/>
<dbReference type="Pfam" id="PF01063">
    <property type="entry name" value="Aminotran_4"/>
    <property type="match status" value="1"/>
</dbReference>
<evidence type="ECO:0000313" key="1">
    <source>
        <dbReference type="EMBL" id="ADQ18868.1"/>
    </source>
</evidence>
<dbReference type="RefSeq" id="WP_013409895.1">
    <property type="nucleotide sequence ID" value="NC_014655.1"/>
</dbReference>
<reference evidence="1 2" key="2">
    <citation type="journal article" date="2011" name="Stand. Genomic Sci.">
        <title>Complete genome sequence of Leadbetterella byssophila type strain (4M15).</title>
        <authorList>
            <person name="Abt B."/>
            <person name="Teshima H."/>
            <person name="Lucas S."/>
            <person name="Lapidus A."/>
            <person name="Del Rio T.G."/>
            <person name="Nolan M."/>
            <person name="Tice H."/>
            <person name="Cheng J.F."/>
            <person name="Pitluck S."/>
            <person name="Liolios K."/>
            <person name="Pagani I."/>
            <person name="Ivanova N."/>
            <person name="Mavromatis K."/>
            <person name="Pati A."/>
            <person name="Tapia R."/>
            <person name="Han C."/>
            <person name="Goodwin L."/>
            <person name="Chen A."/>
            <person name="Palaniappan K."/>
            <person name="Land M."/>
            <person name="Hauser L."/>
            <person name="Chang Y.J."/>
            <person name="Jeffries C.D."/>
            <person name="Rohde M."/>
            <person name="Goker M."/>
            <person name="Tindall B.J."/>
            <person name="Detter J.C."/>
            <person name="Woyke T."/>
            <person name="Bristow J."/>
            <person name="Eisen J.A."/>
            <person name="Markowitz V."/>
            <person name="Hugenholtz P."/>
            <person name="Klenk H.P."/>
            <person name="Kyrpides N.C."/>
        </authorList>
    </citation>
    <scope>NUCLEOTIDE SEQUENCE [LARGE SCALE GENOMIC DNA]</scope>
    <source>
        <strain evidence="2">DSM 17132 / JCM 16389 / KACC 11308 / NBRC 106382 / 4M15</strain>
    </source>
</reference>
<reference key="1">
    <citation type="submission" date="2010-11" db="EMBL/GenBank/DDBJ databases">
        <title>The complete genome of Leadbetterella byssophila DSM 17132.</title>
        <authorList>
            <consortium name="US DOE Joint Genome Institute (JGI-PGF)"/>
            <person name="Lucas S."/>
            <person name="Copeland A."/>
            <person name="Lapidus A."/>
            <person name="Glavina del Rio T."/>
            <person name="Dalin E."/>
            <person name="Tice H."/>
            <person name="Bruce D."/>
            <person name="Goodwin L."/>
            <person name="Pitluck S."/>
            <person name="Kyrpides N."/>
            <person name="Mavromatis K."/>
            <person name="Ivanova N."/>
            <person name="Teshima H."/>
            <person name="Brettin T."/>
            <person name="Detter J.C."/>
            <person name="Han C."/>
            <person name="Tapia R."/>
            <person name="Land M."/>
            <person name="Hauser L."/>
            <person name="Markowitz V."/>
            <person name="Cheng J.-F."/>
            <person name="Hugenholtz P."/>
            <person name="Woyke T."/>
            <person name="Wu D."/>
            <person name="Tindall B."/>
            <person name="Pomrenke H.G."/>
            <person name="Brambilla E."/>
            <person name="Klenk H.-P."/>
            <person name="Eisen J.A."/>
        </authorList>
    </citation>
    <scope>NUCLEOTIDE SEQUENCE [LARGE SCALE GENOMIC DNA]</scope>
    <source>
        <strain>DSM 17132</strain>
    </source>
</reference>
<keyword evidence="2" id="KW-1185">Reference proteome</keyword>
<gene>
    <name evidence="1" type="ordered locus">Lbys_3207</name>
</gene>
<evidence type="ECO:0008006" key="3">
    <source>
        <dbReference type="Google" id="ProtNLM"/>
    </source>
</evidence>
<dbReference type="AlphaFoldDB" id="E4RVV8"/>
<organism evidence="1 2">
    <name type="scientific">Leadbetterella byssophila (strain DSM 17132 / JCM 16389 / KACC 11308 / NBRC 106382 / 4M15)</name>
    <dbReference type="NCBI Taxonomy" id="649349"/>
    <lineage>
        <taxon>Bacteria</taxon>
        <taxon>Pseudomonadati</taxon>
        <taxon>Bacteroidota</taxon>
        <taxon>Cytophagia</taxon>
        <taxon>Cytophagales</taxon>
        <taxon>Leadbetterellaceae</taxon>
        <taxon>Leadbetterella</taxon>
    </lineage>
</organism>
<dbReference type="InterPro" id="IPR043131">
    <property type="entry name" value="BCAT-like_N"/>
</dbReference>
<evidence type="ECO:0000313" key="2">
    <source>
        <dbReference type="Proteomes" id="UP000007435"/>
    </source>
</evidence>
<dbReference type="GO" id="GO:0003824">
    <property type="term" value="F:catalytic activity"/>
    <property type="evidence" value="ECO:0007669"/>
    <property type="project" value="InterPro"/>
</dbReference>
<dbReference type="STRING" id="649349.Lbys_3207"/>
<name>E4RVV8_LEAB4</name>
<dbReference type="EMBL" id="CP002305">
    <property type="protein sequence ID" value="ADQ18868.1"/>
    <property type="molecule type" value="Genomic_DNA"/>
</dbReference>